<evidence type="ECO:0000256" key="2">
    <source>
        <dbReference type="ARBA" id="ARBA00022679"/>
    </source>
</evidence>
<dbReference type="Pfam" id="PF08241">
    <property type="entry name" value="Methyltransf_11"/>
    <property type="match status" value="1"/>
</dbReference>
<dbReference type="GO" id="GO:0032981">
    <property type="term" value="P:mitochondrial respiratory chain complex I assembly"/>
    <property type="evidence" value="ECO:0007669"/>
    <property type="project" value="TreeGrafter"/>
</dbReference>
<dbReference type="EMBL" id="GGYP01000526">
    <property type="protein sequence ID" value="MDE45297.1"/>
    <property type="molecule type" value="Transcribed_RNA"/>
</dbReference>
<dbReference type="PANTHER" id="PTHR13090">
    <property type="entry name" value="ARGININE-HYDROXYLASE NDUFAF5, MITOCHONDRIAL"/>
    <property type="match status" value="1"/>
</dbReference>
<evidence type="ECO:0000256" key="1">
    <source>
        <dbReference type="ARBA" id="ARBA00022603"/>
    </source>
</evidence>
<evidence type="ECO:0000256" key="3">
    <source>
        <dbReference type="ARBA" id="ARBA00040937"/>
    </source>
</evidence>
<dbReference type="PANTHER" id="PTHR13090:SF1">
    <property type="entry name" value="ARGININE-HYDROXYLASE NDUFAF5, MITOCHONDRIAL"/>
    <property type="match status" value="1"/>
</dbReference>
<proteinExistence type="predicted"/>
<keyword evidence="2 7" id="KW-0808">Transferase</keyword>
<reference evidence="7" key="1">
    <citation type="submission" date="2018-10" db="EMBL/GenBank/DDBJ databases">
        <title>Transcriptome assembly of Aceria tosichella (Wheat curl mite) Type 2.</title>
        <authorList>
            <person name="Scully E.D."/>
            <person name="Geib S.M."/>
            <person name="Palmer N.A."/>
            <person name="Gupta A.K."/>
            <person name="Sarath G."/>
            <person name="Tatineni S."/>
        </authorList>
    </citation>
    <scope>NUCLEOTIDE SEQUENCE</scope>
    <source>
        <strain evidence="7">LincolnNE</strain>
    </source>
</reference>
<protein>
    <recommendedName>
        <fullName evidence="3">Arginine-hydroxylase NDUFAF5, mitochondrial</fullName>
    </recommendedName>
    <alternativeName>
        <fullName evidence="4">NADH dehydrogenase [ubiquinone] 1 alpha subcomplex assembly factor 5</fullName>
    </alternativeName>
    <alternativeName>
        <fullName evidence="5">Putative methyltransferase NDUFAF5</fullName>
    </alternativeName>
</protein>
<dbReference type="AlphaFoldDB" id="A0A6G1S553"/>
<sequence>MERLSFTLEYLFSQKMSCLLRRHPKALKLQCLKNVTTRRNVITTSQSQNLVFDQRQRIHHLDISSTRKDAHVYDYIKDHVAKEFCDRIDDLKLDSEQLILNLGSCSGLITKNLNPDRVESFIQADVSEKSLSRCRKTDSMLPPKFPIHYMRCDEENIPLRENSIDLVMSCLNLHWVNDLVRCFRNVHNILSDDKAFIGVLFGGDTLYELRSALQLAELERLSGFSSHVSPKTTGQDVARLLQSCGFQLITVDISEVKIHYPSAFELMFDLQGMGENNKSLLGSRHMHRDILQAAASIYQVLYGSDDPKKGVPATFQAIHFIGWKNPTKATPLKSE</sequence>
<keyword evidence="1 7" id="KW-0489">Methyltransferase</keyword>
<evidence type="ECO:0000256" key="5">
    <source>
        <dbReference type="ARBA" id="ARBA00042549"/>
    </source>
</evidence>
<evidence type="ECO:0000256" key="4">
    <source>
        <dbReference type="ARBA" id="ARBA00041833"/>
    </source>
</evidence>
<dbReference type="GO" id="GO:0032259">
    <property type="term" value="P:methylation"/>
    <property type="evidence" value="ECO:0007669"/>
    <property type="project" value="UniProtKB-KW"/>
</dbReference>
<dbReference type="SUPFAM" id="SSF53335">
    <property type="entry name" value="S-adenosyl-L-methionine-dependent methyltransferases"/>
    <property type="match status" value="1"/>
</dbReference>
<feature type="domain" description="Methyltransferase type 11" evidence="6">
    <location>
        <begin position="100"/>
        <end position="193"/>
    </location>
</feature>
<name>A0A6G1S553_9ACAR</name>
<dbReference type="InterPro" id="IPR029063">
    <property type="entry name" value="SAM-dependent_MTases_sf"/>
</dbReference>
<dbReference type="InterPro" id="IPR050602">
    <property type="entry name" value="Malonyl-ACP_OMT"/>
</dbReference>
<accession>A0A6G1S553</accession>
<evidence type="ECO:0000259" key="6">
    <source>
        <dbReference type="Pfam" id="PF08241"/>
    </source>
</evidence>
<gene>
    <name evidence="7" type="primary">CT007</name>
    <name evidence="7" type="ORF">g.9881</name>
</gene>
<dbReference type="GO" id="GO:0008757">
    <property type="term" value="F:S-adenosylmethionine-dependent methyltransferase activity"/>
    <property type="evidence" value="ECO:0007669"/>
    <property type="project" value="InterPro"/>
</dbReference>
<dbReference type="Gene3D" id="3.40.50.150">
    <property type="entry name" value="Vaccinia Virus protein VP39"/>
    <property type="match status" value="1"/>
</dbReference>
<dbReference type="GO" id="GO:0005739">
    <property type="term" value="C:mitochondrion"/>
    <property type="evidence" value="ECO:0007669"/>
    <property type="project" value="TreeGrafter"/>
</dbReference>
<organism evidence="7">
    <name type="scientific">Aceria tosichella</name>
    <name type="common">wheat curl mite</name>
    <dbReference type="NCBI Taxonomy" id="561515"/>
    <lineage>
        <taxon>Eukaryota</taxon>
        <taxon>Metazoa</taxon>
        <taxon>Ecdysozoa</taxon>
        <taxon>Arthropoda</taxon>
        <taxon>Chelicerata</taxon>
        <taxon>Arachnida</taxon>
        <taxon>Acari</taxon>
        <taxon>Acariformes</taxon>
        <taxon>Trombidiformes</taxon>
        <taxon>Prostigmata</taxon>
        <taxon>Eupodina</taxon>
        <taxon>Eriophyoidea</taxon>
        <taxon>Eriophyidae</taxon>
        <taxon>Eriophyinae</taxon>
        <taxon>Aceriini</taxon>
        <taxon>Aceria</taxon>
    </lineage>
</organism>
<dbReference type="InterPro" id="IPR013216">
    <property type="entry name" value="Methyltransf_11"/>
</dbReference>
<evidence type="ECO:0000313" key="7">
    <source>
        <dbReference type="EMBL" id="MDE45297.1"/>
    </source>
</evidence>